<keyword evidence="2" id="KW-1185">Reference proteome</keyword>
<protein>
    <submittedName>
        <fullName evidence="1">Uncharacterized protein</fullName>
    </submittedName>
</protein>
<name>A0ABN4T1P7_9CLOT</name>
<dbReference type="Proteomes" id="UP000177894">
    <property type="component" value="Chromosome"/>
</dbReference>
<proteinExistence type="predicted"/>
<gene>
    <name evidence="1" type="ORF">BJL90_02945</name>
</gene>
<accession>A0ABN4T1P7</accession>
<dbReference type="EMBL" id="CP017603">
    <property type="protein sequence ID" value="AOY75007.1"/>
    <property type="molecule type" value="Genomic_DNA"/>
</dbReference>
<evidence type="ECO:0000313" key="1">
    <source>
        <dbReference type="EMBL" id="AOY75007.1"/>
    </source>
</evidence>
<sequence length="70" mass="8312">MQIIHQDYDKTLVRQKNIGEMYNTKKLHLKPPPPSTPFPIRLSAHFLSIFHFQNYNKVHRKTGSFMSLFP</sequence>
<evidence type="ECO:0000313" key="2">
    <source>
        <dbReference type="Proteomes" id="UP000177894"/>
    </source>
</evidence>
<organism evidence="1 2">
    <name type="scientific">Clostridium formicaceticum</name>
    <dbReference type="NCBI Taxonomy" id="1497"/>
    <lineage>
        <taxon>Bacteria</taxon>
        <taxon>Bacillati</taxon>
        <taxon>Bacillota</taxon>
        <taxon>Clostridia</taxon>
        <taxon>Eubacteriales</taxon>
        <taxon>Clostridiaceae</taxon>
        <taxon>Clostridium</taxon>
    </lineage>
</organism>
<reference evidence="1 2" key="1">
    <citation type="submission" date="2016-10" db="EMBL/GenBank/DDBJ databases">
        <title>Complete Genome Sequence of Acetogen Clostridium formicoaceticum ATCC 27076.</title>
        <authorList>
            <person name="Bao T."/>
            <person name="Cheng C."/>
            <person name="Zhao J."/>
            <person name="Yang S.-T."/>
            <person name="Wang J."/>
            <person name="Wang M."/>
        </authorList>
    </citation>
    <scope>NUCLEOTIDE SEQUENCE [LARGE SCALE GENOMIC DNA]</scope>
    <source>
        <strain evidence="1 2">ATCC 27076</strain>
    </source>
</reference>